<name>A0A0R2KAL2_9LACO</name>
<dbReference type="PROSITE" id="PS50883">
    <property type="entry name" value="EAL"/>
    <property type="match status" value="1"/>
</dbReference>
<evidence type="ECO:0000313" key="2">
    <source>
        <dbReference type="EMBL" id="KRN83332.1"/>
    </source>
</evidence>
<sequence>MYELNLNGGFKMIRFWGQSKFSVDPLKPVGCELFLREKIGQSWVLPNNFDQFSPRQIADLLLQTVPALPKGLKNVSINLDPEQFIDPNFCDTLKKIKNQLLPVTLEVELTEHPANCVISTDQIRLAAKRWFDAGIDLVMDDVGSGENQIDRTLQLDPYVQEYKFAIQNFRQTRSLTSIIHNLSFWCEEAEKKHKLFTVEGIESKTDLELLINYRINMLQGFSLGHPVYLPTLAEQSKNSVIQFTKSKNS</sequence>
<protein>
    <submittedName>
        <fullName evidence="2">C-di-GMP-specific phosphodiesterase</fullName>
    </submittedName>
</protein>
<dbReference type="AlphaFoldDB" id="A0A0R2KAL2"/>
<proteinExistence type="predicted"/>
<reference evidence="2 3" key="1">
    <citation type="journal article" date="2015" name="Genome Announc.">
        <title>Expanding the biotechnology potential of lactobacilli through comparative genomics of 213 strains and associated genera.</title>
        <authorList>
            <person name="Sun Z."/>
            <person name="Harris H.M."/>
            <person name="McCann A."/>
            <person name="Guo C."/>
            <person name="Argimon S."/>
            <person name="Zhang W."/>
            <person name="Yang X."/>
            <person name="Jeffery I.B."/>
            <person name="Cooney J.C."/>
            <person name="Kagawa T.F."/>
            <person name="Liu W."/>
            <person name="Song Y."/>
            <person name="Salvetti E."/>
            <person name="Wrobel A."/>
            <person name="Rasinkangas P."/>
            <person name="Parkhill J."/>
            <person name="Rea M.C."/>
            <person name="O'Sullivan O."/>
            <person name="Ritari J."/>
            <person name="Douillard F.P."/>
            <person name="Paul Ross R."/>
            <person name="Yang R."/>
            <person name="Briner A.E."/>
            <person name="Felis G.E."/>
            <person name="de Vos W.M."/>
            <person name="Barrangou R."/>
            <person name="Klaenhammer T.R."/>
            <person name="Caufield P.W."/>
            <person name="Cui Y."/>
            <person name="Zhang H."/>
            <person name="O'Toole P.W."/>
        </authorList>
    </citation>
    <scope>NUCLEOTIDE SEQUENCE [LARGE SCALE GENOMIC DNA]</scope>
    <source>
        <strain evidence="2 3">DSM 22301</strain>
    </source>
</reference>
<evidence type="ECO:0000313" key="3">
    <source>
        <dbReference type="Proteomes" id="UP000051749"/>
    </source>
</evidence>
<comment type="caution">
    <text evidence="2">The sequence shown here is derived from an EMBL/GenBank/DDBJ whole genome shotgun (WGS) entry which is preliminary data.</text>
</comment>
<dbReference type="SUPFAM" id="SSF141868">
    <property type="entry name" value="EAL domain-like"/>
    <property type="match status" value="1"/>
</dbReference>
<evidence type="ECO:0000259" key="1">
    <source>
        <dbReference type="PROSITE" id="PS50883"/>
    </source>
</evidence>
<gene>
    <name evidence="2" type="ORF">IV87_GL001367</name>
</gene>
<dbReference type="Pfam" id="PF00563">
    <property type="entry name" value="EAL"/>
    <property type="match status" value="1"/>
</dbReference>
<feature type="domain" description="EAL" evidence="1">
    <location>
        <begin position="1"/>
        <end position="240"/>
    </location>
</feature>
<dbReference type="GO" id="GO:0071111">
    <property type="term" value="F:cyclic-guanylate-specific phosphodiesterase activity"/>
    <property type="evidence" value="ECO:0007669"/>
    <property type="project" value="InterPro"/>
</dbReference>
<dbReference type="Proteomes" id="UP000051749">
    <property type="component" value="Unassembled WGS sequence"/>
</dbReference>
<dbReference type="PANTHER" id="PTHR33121">
    <property type="entry name" value="CYCLIC DI-GMP PHOSPHODIESTERASE PDEF"/>
    <property type="match status" value="1"/>
</dbReference>
<dbReference type="Gene3D" id="3.20.20.450">
    <property type="entry name" value="EAL domain"/>
    <property type="match status" value="1"/>
</dbReference>
<dbReference type="InterPro" id="IPR001633">
    <property type="entry name" value="EAL_dom"/>
</dbReference>
<dbReference type="InterPro" id="IPR050706">
    <property type="entry name" value="Cyclic-di-GMP_PDE-like"/>
</dbReference>
<dbReference type="SMART" id="SM00052">
    <property type="entry name" value="EAL"/>
    <property type="match status" value="1"/>
</dbReference>
<accession>A0A0R2KAL2</accession>
<dbReference type="PATRIC" id="fig|319653.3.peg.1385"/>
<dbReference type="EMBL" id="JQBY01000003">
    <property type="protein sequence ID" value="KRN83332.1"/>
    <property type="molecule type" value="Genomic_DNA"/>
</dbReference>
<dbReference type="PANTHER" id="PTHR33121:SF70">
    <property type="entry name" value="SIGNALING PROTEIN YKOW"/>
    <property type="match status" value="1"/>
</dbReference>
<dbReference type="InterPro" id="IPR035919">
    <property type="entry name" value="EAL_sf"/>
</dbReference>
<organism evidence="2 3">
    <name type="scientific">Pediococcus ethanolidurans</name>
    <dbReference type="NCBI Taxonomy" id="319653"/>
    <lineage>
        <taxon>Bacteria</taxon>
        <taxon>Bacillati</taxon>
        <taxon>Bacillota</taxon>
        <taxon>Bacilli</taxon>
        <taxon>Lactobacillales</taxon>
        <taxon>Lactobacillaceae</taxon>
        <taxon>Pediococcus</taxon>
    </lineage>
</organism>
<dbReference type="STRING" id="319653.SAMN04487973_1049"/>